<dbReference type="Proteomes" id="UP000298663">
    <property type="component" value="Unassembled WGS sequence"/>
</dbReference>
<reference evidence="1 2" key="2">
    <citation type="journal article" date="2019" name="G3 (Bethesda)">
        <title>Hybrid Assembly of the Genome of the Entomopathogenic Nematode Steinernema carpocapsae Identifies the X-Chromosome.</title>
        <authorList>
            <person name="Serra L."/>
            <person name="Macchietto M."/>
            <person name="Macias-Munoz A."/>
            <person name="McGill C.J."/>
            <person name="Rodriguez I.M."/>
            <person name="Rodriguez B."/>
            <person name="Murad R."/>
            <person name="Mortazavi A."/>
        </authorList>
    </citation>
    <scope>NUCLEOTIDE SEQUENCE [LARGE SCALE GENOMIC DNA]</scope>
    <source>
        <strain evidence="1 2">ALL</strain>
    </source>
</reference>
<protein>
    <submittedName>
        <fullName evidence="1">Uncharacterized protein</fullName>
    </submittedName>
</protein>
<evidence type="ECO:0000313" key="1">
    <source>
        <dbReference type="EMBL" id="TKR73310.1"/>
    </source>
</evidence>
<gene>
    <name evidence="1" type="ORF">L596_020634</name>
</gene>
<reference evidence="1 2" key="1">
    <citation type="journal article" date="2015" name="Genome Biol.">
        <title>Comparative genomics of Steinernema reveals deeply conserved gene regulatory networks.</title>
        <authorList>
            <person name="Dillman A.R."/>
            <person name="Macchietto M."/>
            <person name="Porter C.F."/>
            <person name="Rogers A."/>
            <person name="Williams B."/>
            <person name="Antoshechkin I."/>
            <person name="Lee M.M."/>
            <person name="Goodwin Z."/>
            <person name="Lu X."/>
            <person name="Lewis E.E."/>
            <person name="Goodrich-Blair H."/>
            <person name="Stock S.P."/>
            <person name="Adams B.J."/>
            <person name="Sternberg P.W."/>
            <person name="Mortazavi A."/>
        </authorList>
    </citation>
    <scope>NUCLEOTIDE SEQUENCE [LARGE SCALE GENOMIC DNA]</scope>
    <source>
        <strain evidence="1 2">ALL</strain>
    </source>
</reference>
<comment type="caution">
    <text evidence="1">The sequence shown here is derived from an EMBL/GenBank/DDBJ whole genome shotgun (WGS) entry which is preliminary data.</text>
</comment>
<dbReference type="AlphaFoldDB" id="A0A4U5MU67"/>
<dbReference type="EMBL" id="AZBU02000006">
    <property type="protein sequence ID" value="TKR73310.1"/>
    <property type="molecule type" value="Genomic_DNA"/>
</dbReference>
<keyword evidence="2" id="KW-1185">Reference proteome</keyword>
<organism evidence="1 2">
    <name type="scientific">Steinernema carpocapsae</name>
    <name type="common">Entomopathogenic nematode</name>
    <dbReference type="NCBI Taxonomy" id="34508"/>
    <lineage>
        <taxon>Eukaryota</taxon>
        <taxon>Metazoa</taxon>
        <taxon>Ecdysozoa</taxon>
        <taxon>Nematoda</taxon>
        <taxon>Chromadorea</taxon>
        <taxon>Rhabditida</taxon>
        <taxon>Tylenchina</taxon>
        <taxon>Panagrolaimomorpha</taxon>
        <taxon>Strongyloidoidea</taxon>
        <taxon>Steinernematidae</taxon>
        <taxon>Steinernema</taxon>
    </lineage>
</organism>
<evidence type="ECO:0000313" key="2">
    <source>
        <dbReference type="Proteomes" id="UP000298663"/>
    </source>
</evidence>
<name>A0A4U5MU67_STECR</name>
<accession>A0A4U5MU67</accession>
<sequence>MPTLLDPVRKACWLNKRKQGSSEQHLKKMVPLGPCSQRSPVGNQRGPRLLLPAASDRAHRLFFHFLSDRLSTDIRPLVLNNSN</sequence>
<proteinExistence type="predicted"/>